<gene>
    <name evidence="3" type="ORF">KF715C_ch21450</name>
</gene>
<dbReference type="CDD" id="cd13555">
    <property type="entry name" value="PBP2_sulfate_ester_like"/>
    <property type="match status" value="1"/>
</dbReference>
<name>A0A1L7NB74_PSEPU</name>
<dbReference type="PANTHER" id="PTHR30024">
    <property type="entry name" value="ALIPHATIC SULFONATES-BINDING PROTEIN-RELATED"/>
    <property type="match status" value="1"/>
</dbReference>
<dbReference type="PANTHER" id="PTHR30024:SF21">
    <property type="entry name" value="ABC TRANSPORTER SUBSTRATE-BINDING PROTEIN"/>
    <property type="match status" value="1"/>
</dbReference>
<feature type="domain" description="SsuA/THI5-like" evidence="2">
    <location>
        <begin position="93"/>
        <end position="256"/>
    </location>
</feature>
<evidence type="ECO:0000259" key="2">
    <source>
        <dbReference type="Pfam" id="PF09084"/>
    </source>
</evidence>
<dbReference type="EMBL" id="AP015029">
    <property type="protein sequence ID" value="BAW22718.1"/>
    <property type="molecule type" value="Genomic_DNA"/>
</dbReference>
<feature type="signal peptide" evidence="1">
    <location>
        <begin position="1"/>
        <end position="23"/>
    </location>
</feature>
<dbReference type="Pfam" id="PF09084">
    <property type="entry name" value="NMT1"/>
    <property type="match status" value="1"/>
</dbReference>
<feature type="chain" id="PRO_5009873854" evidence="1">
    <location>
        <begin position="24"/>
        <end position="357"/>
    </location>
</feature>
<dbReference type="AlphaFoldDB" id="A0A1L7NB74"/>
<protein>
    <submittedName>
        <fullName evidence="3">ABC transporter substrate-binding protein</fullName>
    </submittedName>
</protein>
<proteinExistence type="predicted"/>
<sequence>MNNPWRNALALLGGLFLSLTALAAEPPAAVRIAIVAFTQGGAPVFGGIPGRVIEEGWLEQQLAARGVKLQWTALPHAGAGPQINEGFSNDSLDFAVRGDLPSVIAGAGQVPGKLVVPGGSGNNIYLVVPSDSTVRSIQDLKGKRLALHRGRPWEFAFSNFLQSQGLALSDFKIANLNPQVGAAAVSAGKVDAAVLLNEAYALEDKGVARILWSTKQGANDWRLVSDLWGTDRFVQQHADLTQLVATAWVRAAWWISQEQNRDAYYGWSSRAGVSESVLRRDDQDDPVVWKARWAPKSDAQLKAHYDALGQYALANRLIRTPYDITSDLATGFTRQALIDLQLTHYWPSLDAQISQQP</sequence>
<dbReference type="SUPFAM" id="SSF53850">
    <property type="entry name" value="Periplasmic binding protein-like II"/>
    <property type="match status" value="1"/>
</dbReference>
<keyword evidence="1" id="KW-0732">Signal</keyword>
<dbReference type="Proteomes" id="UP000218731">
    <property type="component" value="Chromosome 1"/>
</dbReference>
<dbReference type="InterPro" id="IPR015168">
    <property type="entry name" value="SsuA/THI5"/>
</dbReference>
<evidence type="ECO:0000313" key="3">
    <source>
        <dbReference type="EMBL" id="BAW22718.1"/>
    </source>
</evidence>
<accession>A0A1L7NB74</accession>
<reference evidence="3 4" key="1">
    <citation type="submission" date="2015-11" db="EMBL/GenBank/DDBJ databases">
        <title>Complete genome sequencing of a biphenyl-degrading bacterium, Pseudomonas putida KF715 (=NBRC110667).</title>
        <authorList>
            <person name="Suenaga H."/>
            <person name="Fujihara N."/>
            <person name="Watanabe T."/>
            <person name="Hirose J."/>
            <person name="Kimura N."/>
            <person name="Yamazoe A."/>
            <person name="Hosoyama A."/>
            <person name="Shimodaira J."/>
            <person name="Furukawa K."/>
        </authorList>
    </citation>
    <scope>NUCLEOTIDE SEQUENCE [LARGE SCALE GENOMIC DNA]</scope>
    <source>
        <strain evidence="3 4">KF715</strain>
    </source>
</reference>
<evidence type="ECO:0000256" key="1">
    <source>
        <dbReference type="SAM" id="SignalP"/>
    </source>
</evidence>
<dbReference type="RefSeq" id="WP_096425902.1">
    <property type="nucleotide sequence ID" value="NZ_AP015029.1"/>
</dbReference>
<dbReference type="Gene3D" id="3.40.190.10">
    <property type="entry name" value="Periplasmic binding protein-like II"/>
    <property type="match status" value="2"/>
</dbReference>
<organism evidence="3 4">
    <name type="scientific">Pseudomonas putida</name>
    <name type="common">Arthrobacter siderocapsulatus</name>
    <dbReference type="NCBI Taxonomy" id="303"/>
    <lineage>
        <taxon>Bacteria</taxon>
        <taxon>Pseudomonadati</taxon>
        <taxon>Pseudomonadota</taxon>
        <taxon>Gammaproteobacteria</taxon>
        <taxon>Pseudomonadales</taxon>
        <taxon>Pseudomonadaceae</taxon>
        <taxon>Pseudomonas</taxon>
    </lineage>
</organism>
<evidence type="ECO:0000313" key="4">
    <source>
        <dbReference type="Proteomes" id="UP000218731"/>
    </source>
</evidence>